<dbReference type="PANTHER" id="PTHR48060:SF20">
    <property type="entry name" value="LEUCINE-RICH REPEAT-CONTAINING N-TERMINAL PLANT-TYPE DOMAIN-CONTAINING PROTEIN"/>
    <property type="match status" value="1"/>
</dbReference>
<dbReference type="eggNOG" id="ENOG502QSSB">
    <property type="taxonomic scope" value="Eukaryota"/>
</dbReference>
<organism evidence="11 12">
    <name type="scientific">Cucumis sativus</name>
    <name type="common">Cucumber</name>
    <dbReference type="NCBI Taxonomy" id="3659"/>
    <lineage>
        <taxon>Eukaryota</taxon>
        <taxon>Viridiplantae</taxon>
        <taxon>Streptophyta</taxon>
        <taxon>Embryophyta</taxon>
        <taxon>Tracheophyta</taxon>
        <taxon>Spermatophyta</taxon>
        <taxon>Magnoliopsida</taxon>
        <taxon>eudicotyledons</taxon>
        <taxon>Gunneridae</taxon>
        <taxon>Pentapetalae</taxon>
        <taxon>rosids</taxon>
        <taxon>fabids</taxon>
        <taxon>Cucurbitales</taxon>
        <taxon>Cucurbitaceae</taxon>
        <taxon>Benincaseae</taxon>
        <taxon>Cucumis</taxon>
    </lineage>
</organism>
<keyword evidence="12" id="KW-1185">Reference proteome</keyword>
<evidence type="ECO:0000256" key="3">
    <source>
        <dbReference type="ARBA" id="ARBA00022512"/>
    </source>
</evidence>
<keyword evidence="3" id="KW-0964">Secreted</keyword>
<reference evidence="11 12" key="2">
    <citation type="journal article" date="2009" name="PLoS ONE">
        <title>An integrated genetic and cytogenetic map of the cucumber genome.</title>
        <authorList>
            <person name="Ren Y."/>
            <person name="Zhang Z."/>
            <person name="Liu J."/>
            <person name="Staub J.E."/>
            <person name="Han Y."/>
            <person name="Cheng Z."/>
            <person name="Li X."/>
            <person name="Lu J."/>
            <person name="Miao H."/>
            <person name="Kang H."/>
            <person name="Xie B."/>
            <person name="Gu X."/>
            <person name="Wang X."/>
            <person name="Du Y."/>
            <person name="Jin W."/>
            <person name="Huang S."/>
        </authorList>
    </citation>
    <scope>NUCLEOTIDE SEQUENCE [LARGE SCALE GENOMIC DNA]</scope>
    <source>
        <strain evidence="12">cv. 9930</strain>
    </source>
</reference>
<dbReference type="OMA" id="KILTWVT"/>
<protein>
    <recommendedName>
        <fullName evidence="10">Leucine-rich repeat-containing N-terminal plant-type domain-containing protein</fullName>
    </recommendedName>
</protein>
<evidence type="ECO:0000313" key="12">
    <source>
        <dbReference type="Proteomes" id="UP000029981"/>
    </source>
</evidence>
<dbReference type="InterPro" id="IPR053211">
    <property type="entry name" value="DNA_repair-toleration"/>
</dbReference>
<dbReference type="PANTHER" id="PTHR48060">
    <property type="entry name" value="DNA DAMAGE-REPAIR/TOLERATION PROTEIN DRT100"/>
    <property type="match status" value="1"/>
</dbReference>
<dbReference type="InterPro" id="IPR001611">
    <property type="entry name" value="Leu-rich_rpt"/>
</dbReference>
<dbReference type="SUPFAM" id="SSF52058">
    <property type="entry name" value="L domain-like"/>
    <property type="match status" value="1"/>
</dbReference>
<dbReference type="InterPro" id="IPR032675">
    <property type="entry name" value="LRR_dom_sf"/>
</dbReference>
<dbReference type="STRING" id="3659.A0A0A0K711"/>
<evidence type="ECO:0000256" key="6">
    <source>
        <dbReference type="ARBA" id="ARBA00022737"/>
    </source>
</evidence>
<evidence type="ECO:0000256" key="2">
    <source>
        <dbReference type="ARBA" id="ARBA00004370"/>
    </source>
</evidence>
<dbReference type="Pfam" id="PF00560">
    <property type="entry name" value="LRR_1"/>
    <property type="match status" value="2"/>
</dbReference>
<comment type="similarity">
    <text evidence="8">Belongs to the polygalacturonase-inhibiting protein family.</text>
</comment>
<accession>A0A0A0K711</accession>
<keyword evidence="5 9" id="KW-0732">Signal</keyword>
<dbReference type="GO" id="GO:0016020">
    <property type="term" value="C:membrane"/>
    <property type="evidence" value="ECO:0007669"/>
    <property type="project" value="UniProtKB-SubCell"/>
</dbReference>
<name>A0A0A0K711_CUCSA</name>
<keyword evidence="6" id="KW-0677">Repeat</keyword>
<evidence type="ECO:0000256" key="8">
    <source>
        <dbReference type="ARBA" id="ARBA00038043"/>
    </source>
</evidence>
<dbReference type="Gramene" id="KGN44709">
    <property type="protein sequence ID" value="KGN44709"/>
    <property type="gene ID" value="Csa_7G373520"/>
</dbReference>
<dbReference type="Pfam" id="PF08263">
    <property type="entry name" value="LRRNT_2"/>
    <property type="match status" value="1"/>
</dbReference>
<dbReference type="Proteomes" id="UP000029981">
    <property type="component" value="Chromosome 7"/>
</dbReference>
<evidence type="ECO:0000256" key="1">
    <source>
        <dbReference type="ARBA" id="ARBA00004191"/>
    </source>
</evidence>
<reference evidence="11 12" key="3">
    <citation type="journal article" date="2010" name="BMC Genomics">
        <title>Transcriptome sequencing and comparative analysis of cucumber flowers with different sex types.</title>
        <authorList>
            <person name="Guo S."/>
            <person name="Zheng Y."/>
            <person name="Joung J.G."/>
            <person name="Liu S."/>
            <person name="Zhang Z."/>
            <person name="Crasta O.R."/>
            <person name="Sobral B.W."/>
            <person name="Xu Y."/>
            <person name="Huang S."/>
            <person name="Fei Z."/>
        </authorList>
    </citation>
    <scope>NUCLEOTIDE SEQUENCE [LARGE SCALE GENOMIC DNA]</scope>
    <source>
        <strain evidence="12">cv. 9930</strain>
    </source>
</reference>
<dbReference type="PROSITE" id="PS51257">
    <property type="entry name" value="PROKAR_LIPOPROTEIN"/>
    <property type="match status" value="1"/>
</dbReference>
<gene>
    <name evidence="11" type="ORF">Csa_7G373520</name>
</gene>
<dbReference type="EMBL" id="CM002928">
    <property type="protein sequence ID" value="KGN44709.1"/>
    <property type="molecule type" value="Genomic_DNA"/>
</dbReference>
<dbReference type="Gene3D" id="3.80.10.10">
    <property type="entry name" value="Ribonuclease Inhibitor"/>
    <property type="match status" value="2"/>
</dbReference>
<reference evidence="11 12" key="4">
    <citation type="journal article" date="2011" name="BMC Genomics">
        <title>RNA-Seq improves annotation of protein-coding genes in the cucumber genome.</title>
        <authorList>
            <person name="Li Z."/>
            <person name="Zhang Z."/>
            <person name="Yan P."/>
            <person name="Huang S."/>
            <person name="Fei Z."/>
            <person name="Lin K."/>
        </authorList>
    </citation>
    <scope>NUCLEOTIDE SEQUENCE [LARGE SCALE GENOMIC DNA]</scope>
    <source>
        <strain evidence="12">cv. 9930</strain>
    </source>
</reference>
<dbReference type="AlphaFoldDB" id="A0A0A0K711"/>
<sequence length="225" mass="24317">MLRNRAVDCLVAGFVVMLLSCKSFTFAAESDLSCLRSIKKSFQDPNKYLTSWDFSSRSEGAICRFIGIICWHPDENSVLSINLSNMGLKGQFPTGIKNCTSLTGLDLSFNQISGEIPTNVGSIVPFATTLDLSSNKFTGRIPKSIANISYLNVLKLDHNQLSGQIPPELSLLGRLREFSVASNLLIGAVPKFGGKLGNKADMYANNTGLCGGPLKPCSSTSDKLR</sequence>
<keyword evidence="4" id="KW-0433">Leucine-rich repeat</keyword>
<feature type="chain" id="PRO_5001971877" description="Leucine-rich repeat-containing N-terminal plant-type domain-containing protein" evidence="9">
    <location>
        <begin position="28"/>
        <end position="225"/>
    </location>
</feature>
<evidence type="ECO:0000313" key="11">
    <source>
        <dbReference type="EMBL" id="KGN44709.1"/>
    </source>
</evidence>
<proteinExistence type="inferred from homology"/>
<reference evidence="11 12" key="1">
    <citation type="journal article" date="2009" name="Nat. Genet.">
        <title>The genome of the cucumber, Cucumis sativus L.</title>
        <authorList>
            <person name="Huang S."/>
            <person name="Li R."/>
            <person name="Zhang Z."/>
            <person name="Li L."/>
            <person name="Gu X."/>
            <person name="Fan W."/>
            <person name="Lucas W.J."/>
            <person name="Wang X."/>
            <person name="Xie B."/>
            <person name="Ni P."/>
            <person name="Ren Y."/>
            <person name="Zhu H."/>
            <person name="Li J."/>
            <person name="Lin K."/>
            <person name="Jin W."/>
            <person name="Fei Z."/>
            <person name="Li G."/>
            <person name="Staub J."/>
            <person name="Kilian A."/>
            <person name="van der Vossen E.A."/>
            <person name="Wu Y."/>
            <person name="Guo J."/>
            <person name="He J."/>
            <person name="Jia Z."/>
            <person name="Ren Y."/>
            <person name="Tian G."/>
            <person name="Lu Y."/>
            <person name="Ruan J."/>
            <person name="Qian W."/>
            <person name="Wang M."/>
            <person name="Huang Q."/>
            <person name="Li B."/>
            <person name="Xuan Z."/>
            <person name="Cao J."/>
            <person name="Asan"/>
            <person name="Wu Z."/>
            <person name="Zhang J."/>
            <person name="Cai Q."/>
            <person name="Bai Y."/>
            <person name="Zhao B."/>
            <person name="Han Y."/>
            <person name="Li Y."/>
            <person name="Li X."/>
            <person name="Wang S."/>
            <person name="Shi Q."/>
            <person name="Liu S."/>
            <person name="Cho W.K."/>
            <person name="Kim J.Y."/>
            <person name="Xu Y."/>
            <person name="Heller-Uszynska K."/>
            <person name="Miao H."/>
            <person name="Cheng Z."/>
            <person name="Zhang S."/>
            <person name="Wu J."/>
            <person name="Yang Y."/>
            <person name="Kang H."/>
            <person name="Li M."/>
            <person name="Liang H."/>
            <person name="Ren X."/>
            <person name="Shi Z."/>
            <person name="Wen M."/>
            <person name="Jian M."/>
            <person name="Yang H."/>
            <person name="Zhang G."/>
            <person name="Yang Z."/>
            <person name="Chen R."/>
            <person name="Liu S."/>
            <person name="Li J."/>
            <person name="Ma L."/>
            <person name="Liu H."/>
            <person name="Zhou Y."/>
            <person name="Zhao J."/>
            <person name="Fang X."/>
            <person name="Li G."/>
            <person name="Fang L."/>
            <person name="Li Y."/>
            <person name="Liu D."/>
            <person name="Zheng H."/>
            <person name="Zhang Y."/>
            <person name="Qin N."/>
            <person name="Li Z."/>
            <person name="Yang G."/>
            <person name="Yang S."/>
            <person name="Bolund L."/>
            <person name="Kristiansen K."/>
            <person name="Zheng H."/>
            <person name="Li S."/>
            <person name="Zhang X."/>
            <person name="Yang H."/>
            <person name="Wang J."/>
            <person name="Sun R."/>
            <person name="Zhang B."/>
            <person name="Jiang S."/>
            <person name="Wang J."/>
            <person name="Du Y."/>
            <person name="Li S."/>
        </authorList>
    </citation>
    <scope>NUCLEOTIDE SEQUENCE [LARGE SCALE GENOMIC DNA]</scope>
    <source>
        <strain evidence="12">cv. 9930</strain>
    </source>
</reference>
<evidence type="ECO:0000256" key="9">
    <source>
        <dbReference type="SAM" id="SignalP"/>
    </source>
</evidence>
<feature type="domain" description="Leucine-rich repeat-containing N-terminal plant-type" evidence="10">
    <location>
        <begin position="29"/>
        <end position="71"/>
    </location>
</feature>
<evidence type="ECO:0000256" key="7">
    <source>
        <dbReference type="ARBA" id="ARBA00023136"/>
    </source>
</evidence>
<keyword evidence="7" id="KW-0472">Membrane</keyword>
<dbReference type="Pfam" id="PF13516">
    <property type="entry name" value="LRR_6"/>
    <property type="match status" value="1"/>
</dbReference>
<evidence type="ECO:0000256" key="5">
    <source>
        <dbReference type="ARBA" id="ARBA00022729"/>
    </source>
</evidence>
<comment type="subcellular location">
    <subcellularLocation>
        <location evidence="2">Membrane</location>
    </subcellularLocation>
    <subcellularLocation>
        <location evidence="1">Secreted</location>
        <location evidence="1">Cell wall</location>
    </subcellularLocation>
</comment>
<evidence type="ECO:0000256" key="4">
    <source>
        <dbReference type="ARBA" id="ARBA00022614"/>
    </source>
</evidence>
<dbReference type="FunFam" id="3.80.10.10:FF:000400">
    <property type="entry name" value="Nuclear pore complex protein NUP107"/>
    <property type="match status" value="1"/>
</dbReference>
<dbReference type="KEGG" id="csv:101221952"/>
<dbReference type="InterPro" id="IPR013210">
    <property type="entry name" value="LRR_N_plant-typ"/>
</dbReference>
<evidence type="ECO:0000259" key="10">
    <source>
        <dbReference type="Pfam" id="PF08263"/>
    </source>
</evidence>
<dbReference type="OrthoDB" id="2151624at2759"/>
<keyword evidence="3" id="KW-0134">Cell wall</keyword>
<feature type="signal peptide" evidence="9">
    <location>
        <begin position="1"/>
        <end position="27"/>
    </location>
</feature>